<feature type="non-terminal residue" evidence="6">
    <location>
        <position position="316"/>
    </location>
</feature>
<dbReference type="PROSITE" id="PS51192">
    <property type="entry name" value="HELICASE_ATP_BIND_1"/>
    <property type="match status" value="1"/>
</dbReference>
<feature type="domain" description="Helicase ATP-binding" evidence="4">
    <location>
        <begin position="1"/>
        <end position="91"/>
    </location>
</feature>
<dbReference type="AlphaFoldDB" id="A0AAD6RXI2"/>
<comment type="caution">
    <text evidence="6">The sequence shown here is derived from an EMBL/GenBank/DDBJ whole genome shotgun (WGS) entry which is preliminary data.</text>
</comment>
<dbReference type="GO" id="GO:0005694">
    <property type="term" value="C:chromosome"/>
    <property type="evidence" value="ECO:0007669"/>
    <property type="project" value="TreeGrafter"/>
</dbReference>
<comment type="catalytic activity">
    <reaction evidence="2">
        <text>Couples ATP hydrolysis with the unwinding of duplex DNA by translocating in the 3'-5' direction.</text>
        <dbReference type="EC" id="5.6.2.4"/>
    </reaction>
</comment>
<comment type="similarity">
    <text evidence="1">Belongs to the helicase family. RecQ subfamily.</text>
</comment>
<evidence type="ECO:0000313" key="6">
    <source>
        <dbReference type="EMBL" id="KAJ7017266.1"/>
    </source>
</evidence>
<protein>
    <recommendedName>
        <fullName evidence="3">DNA 3'-5' helicase</fullName>
        <ecNumber evidence="3">5.6.2.4</ecNumber>
    </recommendedName>
</protein>
<keyword evidence="7" id="KW-1185">Reference proteome</keyword>
<dbReference type="GO" id="GO:0016787">
    <property type="term" value="F:hydrolase activity"/>
    <property type="evidence" value="ECO:0007669"/>
    <property type="project" value="UniProtKB-KW"/>
</dbReference>
<organism evidence="6 7">
    <name type="scientific">Mycena alexandri</name>
    <dbReference type="NCBI Taxonomy" id="1745969"/>
    <lineage>
        <taxon>Eukaryota</taxon>
        <taxon>Fungi</taxon>
        <taxon>Dikarya</taxon>
        <taxon>Basidiomycota</taxon>
        <taxon>Agaricomycotina</taxon>
        <taxon>Agaricomycetes</taxon>
        <taxon>Agaricomycetidae</taxon>
        <taxon>Agaricales</taxon>
        <taxon>Marasmiineae</taxon>
        <taxon>Mycenaceae</taxon>
        <taxon>Mycena</taxon>
    </lineage>
</organism>
<dbReference type="InterPro" id="IPR027417">
    <property type="entry name" value="P-loop_NTPase"/>
</dbReference>
<dbReference type="InterPro" id="IPR001650">
    <property type="entry name" value="Helicase_C-like"/>
</dbReference>
<dbReference type="InterPro" id="IPR014001">
    <property type="entry name" value="Helicase_ATP-bd"/>
</dbReference>
<keyword evidence="6" id="KW-0378">Hydrolase</keyword>
<reference evidence="6" key="1">
    <citation type="submission" date="2023-03" db="EMBL/GenBank/DDBJ databases">
        <title>Massive genome expansion in bonnet fungi (Mycena s.s.) driven by repeated elements and novel gene families across ecological guilds.</title>
        <authorList>
            <consortium name="Lawrence Berkeley National Laboratory"/>
            <person name="Harder C.B."/>
            <person name="Miyauchi S."/>
            <person name="Viragh M."/>
            <person name="Kuo A."/>
            <person name="Thoen E."/>
            <person name="Andreopoulos B."/>
            <person name="Lu D."/>
            <person name="Skrede I."/>
            <person name="Drula E."/>
            <person name="Henrissat B."/>
            <person name="Morin E."/>
            <person name="Kohler A."/>
            <person name="Barry K."/>
            <person name="LaButti K."/>
            <person name="Morin E."/>
            <person name="Salamov A."/>
            <person name="Lipzen A."/>
            <person name="Mereny Z."/>
            <person name="Hegedus B."/>
            <person name="Baldrian P."/>
            <person name="Stursova M."/>
            <person name="Weitz H."/>
            <person name="Taylor A."/>
            <person name="Grigoriev I.V."/>
            <person name="Nagy L.G."/>
            <person name="Martin F."/>
            <person name="Kauserud H."/>
        </authorList>
    </citation>
    <scope>NUCLEOTIDE SEQUENCE</scope>
    <source>
        <strain evidence="6">CBHHK200</strain>
    </source>
</reference>
<dbReference type="GO" id="GO:0000724">
    <property type="term" value="P:double-strand break repair via homologous recombination"/>
    <property type="evidence" value="ECO:0007669"/>
    <property type="project" value="TreeGrafter"/>
</dbReference>
<dbReference type="GO" id="GO:0009378">
    <property type="term" value="F:four-way junction helicase activity"/>
    <property type="evidence" value="ECO:0007669"/>
    <property type="project" value="TreeGrafter"/>
</dbReference>
<dbReference type="SUPFAM" id="SSF52540">
    <property type="entry name" value="P-loop containing nucleoside triphosphate hydrolases"/>
    <property type="match status" value="1"/>
</dbReference>
<proteinExistence type="inferred from homology"/>
<dbReference type="PANTHER" id="PTHR13710:SF154">
    <property type="entry name" value="RECQ HELICASE, PUTATIVE (AFU_ORTHOLOGUE AFUA_6G14720)-RELATED"/>
    <property type="match status" value="1"/>
</dbReference>
<evidence type="ECO:0000259" key="5">
    <source>
        <dbReference type="PROSITE" id="PS51194"/>
    </source>
</evidence>
<evidence type="ECO:0000259" key="4">
    <source>
        <dbReference type="PROSITE" id="PS51192"/>
    </source>
</evidence>
<dbReference type="PROSITE" id="PS51194">
    <property type="entry name" value="HELICASE_CTER"/>
    <property type="match status" value="1"/>
</dbReference>
<evidence type="ECO:0000256" key="3">
    <source>
        <dbReference type="ARBA" id="ARBA00034808"/>
    </source>
</evidence>
<name>A0AAD6RXI2_9AGAR</name>
<dbReference type="Pfam" id="PF00271">
    <property type="entry name" value="Helicase_C"/>
    <property type="match status" value="1"/>
</dbReference>
<feature type="domain" description="Helicase C-terminal" evidence="5">
    <location>
        <begin position="126"/>
        <end position="292"/>
    </location>
</feature>
<sequence length="316" mass="35883">MQVVYVCPEMLESPSFARLLHSPIWRSRLSAVYLDEAHLPFETHHWRPPYGRIHLLRHIIPDDIPFIGLSATCPPHYRDALVMFAGFKKNYTLINLGNHRPKLSIMILPILHDISSFKDLSFVLPFGCRIGDILRTIIYCDDLEMLTSMMWWFYYRLASNGLPTHLVDIIHSGLSDRHQKLCLDDFQSGKTKILLGSSKISAGMNFRGVCVVNQYVVRKITISNGMQRIGRGARGMGESAVGIFLVEPNMMPGGDPPKDADPAMVELLHSTDCVEAIVDRHLDNPPHNDDLKRCCCNRCHPSLRPPQQYEWVAVDP</sequence>
<dbReference type="GO" id="GO:0005737">
    <property type="term" value="C:cytoplasm"/>
    <property type="evidence" value="ECO:0007669"/>
    <property type="project" value="TreeGrafter"/>
</dbReference>
<dbReference type="PANTHER" id="PTHR13710">
    <property type="entry name" value="DNA HELICASE RECQ FAMILY MEMBER"/>
    <property type="match status" value="1"/>
</dbReference>
<dbReference type="EMBL" id="JARJCM010000421">
    <property type="protein sequence ID" value="KAJ7017266.1"/>
    <property type="molecule type" value="Genomic_DNA"/>
</dbReference>
<dbReference type="EC" id="5.6.2.4" evidence="3"/>
<dbReference type="Gene3D" id="3.40.50.300">
    <property type="entry name" value="P-loop containing nucleotide triphosphate hydrolases"/>
    <property type="match status" value="2"/>
</dbReference>
<evidence type="ECO:0000256" key="1">
    <source>
        <dbReference type="ARBA" id="ARBA00005446"/>
    </source>
</evidence>
<dbReference type="Proteomes" id="UP001218188">
    <property type="component" value="Unassembled WGS sequence"/>
</dbReference>
<accession>A0AAD6RXI2</accession>
<gene>
    <name evidence="6" type="ORF">C8F04DRAFT_909596</name>
</gene>
<dbReference type="SMART" id="SM00490">
    <property type="entry name" value="HELICc"/>
    <property type="match status" value="1"/>
</dbReference>
<evidence type="ECO:0000313" key="7">
    <source>
        <dbReference type="Proteomes" id="UP001218188"/>
    </source>
</evidence>
<dbReference type="GO" id="GO:0043138">
    <property type="term" value="F:3'-5' DNA helicase activity"/>
    <property type="evidence" value="ECO:0007669"/>
    <property type="project" value="UniProtKB-EC"/>
</dbReference>
<evidence type="ECO:0000256" key="2">
    <source>
        <dbReference type="ARBA" id="ARBA00034617"/>
    </source>
</evidence>